<organism evidence="3 4">
    <name type="scientific">Agromyces protaetiae</name>
    <dbReference type="NCBI Taxonomy" id="2509455"/>
    <lineage>
        <taxon>Bacteria</taxon>
        <taxon>Bacillati</taxon>
        <taxon>Actinomycetota</taxon>
        <taxon>Actinomycetes</taxon>
        <taxon>Micrococcales</taxon>
        <taxon>Microbacteriaceae</taxon>
        <taxon>Agromyces</taxon>
    </lineage>
</organism>
<dbReference type="KEGG" id="agf:ET445_10525"/>
<feature type="domain" description="DUF2399" evidence="1">
    <location>
        <begin position="263"/>
        <end position="411"/>
    </location>
</feature>
<feature type="domain" description="Conserved hypothetical protein CHP02679 N terminus" evidence="2">
    <location>
        <begin position="37"/>
        <end position="240"/>
    </location>
</feature>
<dbReference type="InterPro" id="IPR013495">
    <property type="entry name" value="CHP02679"/>
</dbReference>
<evidence type="ECO:0000313" key="3">
    <source>
        <dbReference type="EMBL" id="QAY73715.1"/>
    </source>
</evidence>
<evidence type="ECO:0000259" key="1">
    <source>
        <dbReference type="Pfam" id="PF09664"/>
    </source>
</evidence>
<dbReference type="InterPro" id="IPR024466">
    <property type="entry name" value="CHP02679_N"/>
</dbReference>
<proteinExistence type="predicted"/>
<dbReference type="Proteomes" id="UP000291259">
    <property type="component" value="Chromosome"/>
</dbReference>
<accession>A0A4P6FCZ5</accession>
<dbReference type="InterPro" id="IPR024465">
    <property type="entry name" value="DUF2399"/>
</dbReference>
<keyword evidence="4" id="KW-1185">Reference proteome</keyword>
<evidence type="ECO:0000259" key="2">
    <source>
        <dbReference type="Pfam" id="PF11796"/>
    </source>
</evidence>
<evidence type="ECO:0000313" key="4">
    <source>
        <dbReference type="Proteomes" id="UP000291259"/>
    </source>
</evidence>
<dbReference type="NCBIfam" id="TIGR02679">
    <property type="entry name" value="TIGR02679 family protein"/>
    <property type="match status" value="1"/>
</dbReference>
<name>A0A4P6FCZ5_9MICO</name>
<dbReference type="AlphaFoldDB" id="A0A4P6FCZ5"/>
<dbReference type="EMBL" id="CP035491">
    <property type="protein sequence ID" value="QAY73715.1"/>
    <property type="molecule type" value="Genomic_DNA"/>
</dbReference>
<gene>
    <name evidence="3" type="ORF">ET445_10525</name>
</gene>
<reference evidence="3 4" key="1">
    <citation type="submission" date="2019-01" db="EMBL/GenBank/DDBJ databases">
        <title>Genome sequencing of strain FW100M-8.</title>
        <authorList>
            <person name="Heo J."/>
            <person name="Kim S.-J."/>
            <person name="Kim J.-S."/>
            <person name="Hong S.-B."/>
            <person name="Kwon S.-W."/>
        </authorList>
    </citation>
    <scope>NUCLEOTIDE SEQUENCE [LARGE SCALE GENOMIC DNA]</scope>
    <source>
        <strain evidence="3 4">FW100M-8</strain>
    </source>
</reference>
<dbReference type="OrthoDB" id="8188786at2"/>
<dbReference type="Pfam" id="PF11796">
    <property type="entry name" value="DUF3323"/>
    <property type="match status" value="1"/>
</dbReference>
<dbReference type="Pfam" id="PF09664">
    <property type="entry name" value="DUF2399"/>
    <property type="match status" value="1"/>
</dbReference>
<sequence>MVSGNIERLRAVLGAPDLAWLVARLRTRLERDGELIGELTSSKVDVAERAAVARLLGRPVRAGASVSVPLDALDAVLRRRLWPDGLESAVVALTGPYLHPGERRRTKDAWRNAQERLEGIATAHPEASAWVARATRTGALKRNSSDALDAAILAARLAALADAVPVEPDSLAVLAGRLFADAHALDADRPLGRLAVGLVAALGALGPTDATGAHLRRAAWACVGVVVDELSSSVLTVGLPGGSGSPTARALAALSVEGQPALLTYRQVAGDDIGTVPRLVYVCENPAIVAAAADRLGASAPPLVCLDGQPGAAAVRLLRRLVNGGAALAYHGDFDGGGAAIARTLARHVPWQPWRFEAADYLAAVGSITGLTSFTGAIGATEWDPALAESLESHRLRVEEEALVETLLADLAAFAAVEAPTAP</sequence>
<protein>
    <submittedName>
        <fullName evidence="3">TIGR02679 family protein</fullName>
    </submittedName>
</protein>